<dbReference type="OrthoDB" id="342264at2759"/>
<dbReference type="EMBL" id="ML213622">
    <property type="protein sequence ID" value="TFK35317.1"/>
    <property type="molecule type" value="Genomic_DNA"/>
</dbReference>
<feature type="compositionally biased region" description="Basic residues" evidence="1">
    <location>
        <begin position="732"/>
        <end position="745"/>
    </location>
</feature>
<feature type="compositionally biased region" description="Acidic residues" evidence="1">
    <location>
        <begin position="1217"/>
        <end position="1228"/>
    </location>
</feature>
<dbReference type="InterPro" id="IPR001357">
    <property type="entry name" value="BRCT_dom"/>
</dbReference>
<protein>
    <recommendedName>
        <fullName evidence="2">BRCT domain-containing protein</fullName>
    </recommendedName>
</protein>
<dbReference type="Proteomes" id="UP000308652">
    <property type="component" value="Unassembled WGS sequence"/>
</dbReference>
<evidence type="ECO:0000313" key="3">
    <source>
        <dbReference type="EMBL" id="TFK35317.1"/>
    </source>
</evidence>
<reference evidence="3 4" key="1">
    <citation type="journal article" date="2019" name="Nat. Ecol. Evol.">
        <title>Megaphylogeny resolves global patterns of mushroom evolution.</title>
        <authorList>
            <person name="Varga T."/>
            <person name="Krizsan K."/>
            <person name="Foldi C."/>
            <person name="Dima B."/>
            <person name="Sanchez-Garcia M."/>
            <person name="Sanchez-Ramirez S."/>
            <person name="Szollosi G.J."/>
            <person name="Szarkandi J.G."/>
            <person name="Papp V."/>
            <person name="Albert L."/>
            <person name="Andreopoulos W."/>
            <person name="Angelini C."/>
            <person name="Antonin V."/>
            <person name="Barry K.W."/>
            <person name="Bougher N.L."/>
            <person name="Buchanan P."/>
            <person name="Buyck B."/>
            <person name="Bense V."/>
            <person name="Catcheside P."/>
            <person name="Chovatia M."/>
            <person name="Cooper J."/>
            <person name="Damon W."/>
            <person name="Desjardin D."/>
            <person name="Finy P."/>
            <person name="Geml J."/>
            <person name="Haridas S."/>
            <person name="Hughes K."/>
            <person name="Justo A."/>
            <person name="Karasinski D."/>
            <person name="Kautmanova I."/>
            <person name="Kiss B."/>
            <person name="Kocsube S."/>
            <person name="Kotiranta H."/>
            <person name="LaButti K.M."/>
            <person name="Lechner B.E."/>
            <person name="Liimatainen K."/>
            <person name="Lipzen A."/>
            <person name="Lukacs Z."/>
            <person name="Mihaltcheva S."/>
            <person name="Morgado L.N."/>
            <person name="Niskanen T."/>
            <person name="Noordeloos M.E."/>
            <person name="Ohm R.A."/>
            <person name="Ortiz-Santana B."/>
            <person name="Ovrebo C."/>
            <person name="Racz N."/>
            <person name="Riley R."/>
            <person name="Savchenko A."/>
            <person name="Shiryaev A."/>
            <person name="Soop K."/>
            <person name="Spirin V."/>
            <person name="Szebenyi C."/>
            <person name="Tomsovsky M."/>
            <person name="Tulloss R.E."/>
            <person name="Uehling J."/>
            <person name="Grigoriev I.V."/>
            <person name="Vagvolgyi C."/>
            <person name="Papp T."/>
            <person name="Martin F.M."/>
            <person name="Miettinen O."/>
            <person name="Hibbett D.S."/>
            <person name="Nagy L.G."/>
        </authorList>
    </citation>
    <scope>NUCLEOTIDE SEQUENCE [LARGE SCALE GENOMIC DNA]</scope>
    <source>
        <strain evidence="3 4">CBS 166.37</strain>
    </source>
</reference>
<feature type="domain" description="BRCT" evidence="2">
    <location>
        <begin position="1"/>
        <end position="112"/>
    </location>
</feature>
<feature type="region of interest" description="Disordered" evidence="1">
    <location>
        <begin position="65"/>
        <end position="84"/>
    </location>
</feature>
<dbReference type="InterPro" id="IPR053036">
    <property type="entry name" value="CellCycle_DNARepair_Reg"/>
</dbReference>
<dbReference type="PANTHER" id="PTHR47667:SF1">
    <property type="entry name" value="REGULATOR OF TY1 TRANSPOSITION PROTEIN 107"/>
    <property type="match status" value="1"/>
</dbReference>
<evidence type="ECO:0000256" key="1">
    <source>
        <dbReference type="SAM" id="MobiDB-lite"/>
    </source>
</evidence>
<dbReference type="Pfam" id="PF16589">
    <property type="entry name" value="BRCT_2"/>
    <property type="match status" value="1"/>
</dbReference>
<feature type="domain" description="BRCT" evidence="2">
    <location>
        <begin position="113"/>
        <end position="193"/>
    </location>
</feature>
<accession>A0A5C3LRS9</accession>
<evidence type="ECO:0000313" key="4">
    <source>
        <dbReference type="Proteomes" id="UP000308652"/>
    </source>
</evidence>
<dbReference type="GO" id="GO:0006302">
    <property type="term" value="P:double-strand break repair"/>
    <property type="evidence" value="ECO:0007669"/>
    <property type="project" value="TreeGrafter"/>
</dbReference>
<feature type="compositionally biased region" description="Basic residues" evidence="1">
    <location>
        <begin position="857"/>
        <end position="866"/>
    </location>
</feature>
<feature type="compositionally biased region" description="Low complexity" evidence="1">
    <location>
        <begin position="678"/>
        <end position="696"/>
    </location>
</feature>
<feature type="domain" description="BRCT" evidence="2">
    <location>
        <begin position="408"/>
        <end position="483"/>
    </location>
</feature>
<dbReference type="Pfam" id="PF16770">
    <property type="entry name" value="RTT107_BRCT_5"/>
    <property type="match status" value="1"/>
</dbReference>
<feature type="domain" description="BRCT" evidence="2">
    <location>
        <begin position="1458"/>
        <end position="1525"/>
    </location>
</feature>
<dbReference type="GO" id="GO:1990683">
    <property type="term" value="P:DNA double-strand break attachment to nuclear envelope"/>
    <property type="evidence" value="ECO:0007669"/>
    <property type="project" value="TreeGrafter"/>
</dbReference>
<feature type="compositionally biased region" description="Basic and acidic residues" evidence="1">
    <location>
        <begin position="65"/>
        <end position="74"/>
    </location>
</feature>
<sequence length="1646" mass="179908">MPLTFAGVRYHLASCLSISRVNNLRHALNANGSTEAAGLEDETLTHVVTDSHRFEGWEVVEERNARMRESKEVEGSTGEGDGGQKQIHIITDTWVEKSIIHGKMQPEETYSADPSMLFSGVVACATELPPTDLEVLSAGITALGGQWRTGLTKDVTHLFAIDCKSSKYATALHYQEHTGVKVLLPHWFDDAVRLGTGKLETKVYEWPAVPMLSAGRDDKKEKGKKYLGEPEDPMKKTLYSTAALYTASFNASAAVPVATPAVTKQVWGGRKFVLGRSLELYARRREAVQVGIERAGGVVVRYEGDEEPILTEFEEEEFEGLGADERKVKLDRLRVVERTKERHREAAEAAAVEECDVFVTRWRNGKGYLSALRAHKMIGTLAWLYNAQSTGILTSPLDQLLHYPVPKRSIEGFAGHEITVTNYTGEAREYLKKLITAMGASFTPNMSGKNTVLIAANLSGIKAEKAFSWSIPVVNHTWLEDCFVQWRNLTVGLEKYVVFPPGVDFSKMLGERGISTRGVELLEEAEAEVEAADAEVEVMDVDQELELRVPNGSGTSARDALEVSEGLVQSNRDVGMDQDIALPVHKHHQDDLDVNDFSRGGEMDVDMQIGGWNPEVEEDVKEEEVEEHVAKQAQKKGKGKGKKMVAVDIDEEEEEGEEGEEEEEEEPIPKAKSKPKLTPKSTTKATSKPTSISAPKSSKKESSKAASTAAPKAKHTQHPTPKKQTEVDARPSKAKSTSKTKSPKKAVRDSSPLSSPSSSEEEVETRSKKRPTRKQPANFIDDEAGASGGDEEEEEEEENEALKRKQRNDTLLAHRASSTSGSEEDMVPRTKSAGKSKAKGKGKQVASSDEEPEPTKKTSKKTKVTAKKAVSSEEEDFEEQQPITRSKKAKKPAVDDDDSDMELVEDVSPTKKLSKTQAKASSSSKLSRKPVTNGKGKSKTAPPPTTDEEEPLQTDAMDVDSATDAESEMPEVKVARKRLVRRVTASAISNASEPESEKEAEEAKKSSSPPKPSTTPNSGLLKTTRGDARTRVKRKSGGVAELKGKPKVLESSDEDHSKAEVEKPAEKGKGRKNNVKLVPKKGKKNTATDEDEDEDVAEQSSPVKLRNTKAQEKKKQALKKRGKATGAESAQSETEPESEEQQSDSPIKFTSKAKPKVNSSPTKALTETPNRGLMRMDSVLVPPLVLSGRGNDKKPKHREPKADPSPSTKTRGKEPIFAEDDSEDENMDPETPSRLGRTESIRVAAGQRPKTSAVRPSATPIASASTSKLKLPAKAKVAAVPRDVDESSPVSSLSAPPPRRGAAARASQKLRDEIMPDVMNFEQQMRKSRKSGGGVSGFGPSGHGASLSAGRRKRTPEDEQDEERETKKRKMTKKKGKGKTEQSEDDNSEPPVVSAKAKRGRTSAKEEVEDEDLVSKEAKKAEPKSKKGVGAETLSPAKSPKKSSTVVNLMTTQVSLSDDVTKALAKLGVKIVNKPQECTHLVAKGLVRTEKFICAVSSGAHVLSAKWATDSALAKRLLPEEEYPLIDKDGENKYNLVLTDALEKAKHLNGKLFDRKTFYVTPKIPVDIKLLKNVVTACGGQVSTTTPTARILAANPDRHVISCPEDIAIWRSIAAQNYPIYSQELILTSALRQDINWDDPTFRVRT</sequence>
<dbReference type="CDD" id="cd18432">
    <property type="entry name" value="BRCT_PAXIP1_rpt6_like"/>
    <property type="match status" value="1"/>
</dbReference>
<dbReference type="PANTHER" id="PTHR47667">
    <property type="entry name" value="REGULATOR OF TY1 TRANSPOSITION PROTEIN 107"/>
    <property type="match status" value="1"/>
</dbReference>
<feature type="compositionally biased region" description="Low complexity" evidence="1">
    <location>
        <begin position="906"/>
        <end position="925"/>
    </location>
</feature>
<feature type="compositionally biased region" description="Acidic residues" evidence="1">
    <location>
        <begin position="1088"/>
        <end position="1097"/>
    </location>
</feature>
<feature type="compositionally biased region" description="Acidic residues" evidence="1">
    <location>
        <begin position="946"/>
        <end position="969"/>
    </location>
</feature>
<dbReference type="InterPro" id="IPR036420">
    <property type="entry name" value="BRCT_dom_sf"/>
</dbReference>
<organism evidence="3 4">
    <name type="scientific">Crucibulum laeve</name>
    <dbReference type="NCBI Taxonomy" id="68775"/>
    <lineage>
        <taxon>Eukaryota</taxon>
        <taxon>Fungi</taxon>
        <taxon>Dikarya</taxon>
        <taxon>Basidiomycota</taxon>
        <taxon>Agaricomycotina</taxon>
        <taxon>Agaricomycetes</taxon>
        <taxon>Agaricomycetidae</taxon>
        <taxon>Agaricales</taxon>
        <taxon>Agaricineae</taxon>
        <taxon>Nidulariaceae</taxon>
        <taxon>Crucibulum</taxon>
    </lineage>
</organism>
<dbReference type="CDD" id="cd18436">
    <property type="entry name" value="BRCT_BRC1_like_rpt2"/>
    <property type="match status" value="1"/>
</dbReference>
<feature type="compositionally biased region" description="Low complexity" evidence="1">
    <location>
        <begin position="1256"/>
        <end position="1306"/>
    </location>
</feature>
<dbReference type="SMART" id="SM00292">
    <property type="entry name" value="BRCT"/>
    <property type="match status" value="4"/>
</dbReference>
<dbReference type="Pfam" id="PF12738">
    <property type="entry name" value="PTCB-BRCT"/>
    <property type="match status" value="2"/>
</dbReference>
<feature type="compositionally biased region" description="Polar residues" evidence="1">
    <location>
        <begin position="1157"/>
        <end position="1169"/>
    </location>
</feature>
<feature type="compositionally biased region" description="Basic residues" evidence="1">
    <location>
        <begin position="832"/>
        <end position="842"/>
    </location>
</feature>
<feature type="compositionally biased region" description="Basic residues" evidence="1">
    <location>
        <begin position="1069"/>
        <end position="1084"/>
    </location>
</feature>
<feature type="compositionally biased region" description="Basic residues" evidence="1">
    <location>
        <begin position="1367"/>
        <end position="1377"/>
    </location>
</feature>
<proteinExistence type="predicted"/>
<feature type="compositionally biased region" description="Basic residues" evidence="1">
    <location>
        <begin position="633"/>
        <end position="643"/>
    </location>
</feature>
<feature type="compositionally biased region" description="Basic and acidic residues" evidence="1">
    <location>
        <begin position="1042"/>
        <end position="1068"/>
    </location>
</feature>
<dbReference type="GO" id="GO:0035361">
    <property type="term" value="C:Cul8-RING ubiquitin ligase complex"/>
    <property type="evidence" value="ECO:0007669"/>
    <property type="project" value="TreeGrafter"/>
</dbReference>
<dbReference type="PROSITE" id="PS50172">
    <property type="entry name" value="BRCT"/>
    <property type="match status" value="4"/>
</dbReference>
<feature type="region of interest" description="Disordered" evidence="1">
    <location>
        <begin position="618"/>
        <end position="1444"/>
    </location>
</feature>
<dbReference type="STRING" id="68775.A0A5C3LRS9"/>
<dbReference type="SUPFAM" id="SSF52113">
    <property type="entry name" value="BRCT domain"/>
    <property type="match status" value="4"/>
</dbReference>
<feature type="compositionally biased region" description="Acidic residues" evidence="1">
    <location>
        <begin position="895"/>
        <end position="905"/>
    </location>
</feature>
<keyword evidence="4" id="KW-1185">Reference proteome</keyword>
<gene>
    <name evidence="3" type="ORF">BDQ12DRAFT_714751</name>
</gene>
<feature type="compositionally biased region" description="Acidic residues" evidence="1">
    <location>
        <begin position="780"/>
        <end position="799"/>
    </location>
</feature>
<feature type="compositionally biased region" description="Gly residues" evidence="1">
    <location>
        <begin position="1331"/>
        <end position="1342"/>
    </location>
</feature>
<name>A0A5C3LRS9_9AGAR</name>
<feature type="compositionally biased region" description="Acidic residues" evidence="1">
    <location>
        <begin position="648"/>
        <end position="666"/>
    </location>
</feature>
<feature type="compositionally biased region" description="Basic residues" evidence="1">
    <location>
        <begin position="712"/>
        <end position="721"/>
    </location>
</feature>
<evidence type="ECO:0000259" key="2">
    <source>
        <dbReference type="PROSITE" id="PS50172"/>
    </source>
</evidence>
<dbReference type="Gene3D" id="3.40.50.10190">
    <property type="entry name" value="BRCT domain"/>
    <property type="match status" value="5"/>
</dbReference>
<dbReference type="GO" id="GO:0005634">
    <property type="term" value="C:nucleus"/>
    <property type="evidence" value="ECO:0007669"/>
    <property type="project" value="TreeGrafter"/>
</dbReference>
<feature type="compositionally biased region" description="Basic and acidic residues" evidence="1">
    <location>
        <begin position="995"/>
        <end position="1005"/>
    </location>
</feature>
<feature type="compositionally biased region" description="Basic and acidic residues" evidence="1">
    <location>
        <begin position="1413"/>
        <end position="1425"/>
    </location>
</feature>
<dbReference type="CDD" id="cd17743">
    <property type="entry name" value="BRCT_BRC1_like_rpt5"/>
    <property type="match status" value="1"/>
</dbReference>